<evidence type="ECO:0000313" key="5">
    <source>
        <dbReference type="Proteomes" id="UP000270342"/>
    </source>
</evidence>
<dbReference type="PROSITE" id="PS01124">
    <property type="entry name" value="HTH_ARAC_FAMILY_2"/>
    <property type="match status" value="1"/>
</dbReference>
<dbReference type="RefSeq" id="WP_121088232.1">
    <property type="nucleotide sequence ID" value="NZ_RBZU01000008.1"/>
</dbReference>
<evidence type="ECO:0000256" key="1">
    <source>
        <dbReference type="ARBA" id="ARBA00023015"/>
    </source>
</evidence>
<dbReference type="GO" id="GO:0003700">
    <property type="term" value="F:DNA-binding transcription factor activity"/>
    <property type="evidence" value="ECO:0007669"/>
    <property type="project" value="InterPro"/>
</dbReference>
<dbReference type="EMBL" id="RBZU01000008">
    <property type="protein sequence ID" value="RKP51829.1"/>
    <property type="molecule type" value="Genomic_DNA"/>
</dbReference>
<comment type="caution">
    <text evidence="4">The sequence shown here is derived from an EMBL/GenBank/DDBJ whole genome shotgun (WGS) entry which is preliminary data.</text>
</comment>
<dbReference type="Gene3D" id="3.40.50.880">
    <property type="match status" value="1"/>
</dbReference>
<reference evidence="4 5" key="1">
    <citation type="submission" date="2018-10" db="EMBL/GenBank/DDBJ databases">
        <title>Robbsia sp. DHC34, isolated from soil.</title>
        <authorList>
            <person name="Gao Z.-H."/>
            <person name="Qiu L.-H."/>
        </authorList>
    </citation>
    <scope>NUCLEOTIDE SEQUENCE [LARGE SCALE GENOMIC DNA]</scope>
    <source>
        <strain evidence="4 5">DHC34</strain>
    </source>
</reference>
<dbReference type="Gene3D" id="1.10.10.60">
    <property type="entry name" value="Homeodomain-like"/>
    <property type="match status" value="1"/>
</dbReference>
<dbReference type="OrthoDB" id="8543772at2"/>
<dbReference type="Pfam" id="PF12833">
    <property type="entry name" value="HTH_18"/>
    <property type="match status" value="1"/>
</dbReference>
<dbReference type="CDD" id="cd03137">
    <property type="entry name" value="GATase1_AraC_1"/>
    <property type="match status" value="1"/>
</dbReference>
<dbReference type="PANTHER" id="PTHR43130">
    <property type="entry name" value="ARAC-FAMILY TRANSCRIPTIONAL REGULATOR"/>
    <property type="match status" value="1"/>
</dbReference>
<keyword evidence="2" id="KW-0804">Transcription</keyword>
<dbReference type="InterPro" id="IPR009057">
    <property type="entry name" value="Homeodomain-like_sf"/>
</dbReference>
<dbReference type="PANTHER" id="PTHR43130:SF3">
    <property type="entry name" value="HTH-TYPE TRANSCRIPTIONAL REGULATOR RV1931C"/>
    <property type="match status" value="1"/>
</dbReference>
<dbReference type="Proteomes" id="UP000270342">
    <property type="component" value="Unassembled WGS sequence"/>
</dbReference>
<evidence type="ECO:0000256" key="2">
    <source>
        <dbReference type="ARBA" id="ARBA00023163"/>
    </source>
</evidence>
<dbReference type="SUPFAM" id="SSF46689">
    <property type="entry name" value="Homeodomain-like"/>
    <property type="match status" value="2"/>
</dbReference>
<dbReference type="SUPFAM" id="SSF52317">
    <property type="entry name" value="Class I glutamine amidotransferase-like"/>
    <property type="match status" value="1"/>
</dbReference>
<dbReference type="SMART" id="SM00342">
    <property type="entry name" value="HTH_ARAC"/>
    <property type="match status" value="1"/>
</dbReference>
<evidence type="ECO:0000259" key="3">
    <source>
        <dbReference type="PROSITE" id="PS01124"/>
    </source>
</evidence>
<dbReference type="GO" id="GO:0043565">
    <property type="term" value="F:sequence-specific DNA binding"/>
    <property type="evidence" value="ECO:0007669"/>
    <property type="project" value="InterPro"/>
</dbReference>
<sequence length="335" mass="36570">MPKPTSKPTAKPIPGPIFAVVAFDQMSPFHLSVPCITLGDQVPGEPAHTLKVCAAEPGPLRTTAGFEIVARHGIAALRTADTIIVPTWRDPAERPPARLLRELVAAHRRGAQLVGLCLGAYVLAAAGLLDGRKATTHWAYASDFASRYPSVALLPDVLYVEDGTILTSAGSAAGIDCCLHMLRQRYGSEAANKVARRLVVSPHRQGGQTQFVELPIPSTPKDSKLTAMLDWIRANLAQTHTLDALAERSHMSRRTFTRHFRQLTGTTVNAWLVRERLSMAQRLLETTHYPVERVAEVTGFGSAVSMRQHFSRAFGVSPASWRLTFNDRSAASLDR</sequence>
<proteinExistence type="predicted"/>
<dbReference type="InterPro" id="IPR029062">
    <property type="entry name" value="Class_I_gatase-like"/>
</dbReference>
<organism evidence="4 5">
    <name type="scientific">Pararobbsia silviterrae</name>
    <dbReference type="NCBI Taxonomy" id="1792498"/>
    <lineage>
        <taxon>Bacteria</taxon>
        <taxon>Pseudomonadati</taxon>
        <taxon>Pseudomonadota</taxon>
        <taxon>Betaproteobacteria</taxon>
        <taxon>Burkholderiales</taxon>
        <taxon>Burkholderiaceae</taxon>
        <taxon>Pararobbsia</taxon>
    </lineage>
</organism>
<dbReference type="InterPro" id="IPR002818">
    <property type="entry name" value="DJ-1/PfpI"/>
</dbReference>
<protein>
    <submittedName>
        <fullName evidence="4">Helix-turn-helix domain-containing protein</fullName>
    </submittedName>
</protein>
<dbReference type="AlphaFoldDB" id="A0A494XUT2"/>
<gene>
    <name evidence="4" type="ORF">D7S86_17910</name>
</gene>
<keyword evidence="1" id="KW-0805">Transcription regulation</keyword>
<name>A0A494XUT2_9BURK</name>
<dbReference type="Pfam" id="PF01965">
    <property type="entry name" value="DJ-1_PfpI"/>
    <property type="match status" value="1"/>
</dbReference>
<keyword evidence="5" id="KW-1185">Reference proteome</keyword>
<feature type="domain" description="HTH araC/xylS-type" evidence="3">
    <location>
        <begin position="226"/>
        <end position="324"/>
    </location>
</feature>
<accession>A0A494XUT2</accession>
<dbReference type="InterPro" id="IPR018060">
    <property type="entry name" value="HTH_AraC"/>
</dbReference>
<evidence type="ECO:0000313" key="4">
    <source>
        <dbReference type="EMBL" id="RKP51829.1"/>
    </source>
</evidence>
<dbReference type="InterPro" id="IPR052158">
    <property type="entry name" value="INH-QAR"/>
</dbReference>